<keyword evidence="3" id="KW-1185">Reference proteome</keyword>
<keyword evidence="1" id="KW-1133">Transmembrane helix</keyword>
<feature type="transmembrane region" description="Helical" evidence="1">
    <location>
        <begin position="6"/>
        <end position="35"/>
    </location>
</feature>
<keyword evidence="1" id="KW-0812">Transmembrane</keyword>
<dbReference type="RefSeq" id="WP_345526073.1">
    <property type="nucleotide sequence ID" value="NZ_BAABKN010000009.1"/>
</dbReference>
<evidence type="ECO:0008006" key="4">
    <source>
        <dbReference type="Google" id="ProtNLM"/>
    </source>
</evidence>
<gene>
    <name evidence="2" type="ORF">GCM10023350_14630</name>
</gene>
<evidence type="ECO:0000256" key="1">
    <source>
        <dbReference type="SAM" id="Phobius"/>
    </source>
</evidence>
<sequence>MTLVSTSVLVLAVAFLVVAAVAAVASIATVGQFVVTNRRARLARHESIRSYYSGFAVTN</sequence>
<organism evidence="2 3">
    <name type="scientific">Nocardioides endophyticus</name>
    <dbReference type="NCBI Taxonomy" id="1353775"/>
    <lineage>
        <taxon>Bacteria</taxon>
        <taxon>Bacillati</taxon>
        <taxon>Actinomycetota</taxon>
        <taxon>Actinomycetes</taxon>
        <taxon>Propionibacteriales</taxon>
        <taxon>Nocardioidaceae</taxon>
        <taxon>Nocardioides</taxon>
    </lineage>
</organism>
<proteinExistence type="predicted"/>
<dbReference type="EMBL" id="BAABKN010000009">
    <property type="protein sequence ID" value="GAA4732331.1"/>
    <property type="molecule type" value="Genomic_DNA"/>
</dbReference>
<dbReference type="Proteomes" id="UP001499882">
    <property type="component" value="Unassembled WGS sequence"/>
</dbReference>
<protein>
    <recommendedName>
        <fullName evidence="4">Secreted protein</fullName>
    </recommendedName>
</protein>
<evidence type="ECO:0000313" key="3">
    <source>
        <dbReference type="Proteomes" id="UP001499882"/>
    </source>
</evidence>
<evidence type="ECO:0000313" key="2">
    <source>
        <dbReference type="EMBL" id="GAA4732331.1"/>
    </source>
</evidence>
<accession>A0ABP8YJS0</accession>
<keyword evidence="1" id="KW-0472">Membrane</keyword>
<name>A0ABP8YJS0_9ACTN</name>
<reference evidence="3" key="1">
    <citation type="journal article" date="2019" name="Int. J. Syst. Evol. Microbiol.">
        <title>The Global Catalogue of Microorganisms (GCM) 10K type strain sequencing project: providing services to taxonomists for standard genome sequencing and annotation.</title>
        <authorList>
            <consortium name="The Broad Institute Genomics Platform"/>
            <consortium name="The Broad Institute Genome Sequencing Center for Infectious Disease"/>
            <person name="Wu L."/>
            <person name="Ma J."/>
        </authorList>
    </citation>
    <scope>NUCLEOTIDE SEQUENCE [LARGE SCALE GENOMIC DNA]</scope>
    <source>
        <strain evidence="3">JCM 18532</strain>
    </source>
</reference>
<comment type="caution">
    <text evidence="2">The sequence shown here is derived from an EMBL/GenBank/DDBJ whole genome shotgun (WGS) entry which is preliminary data.</text>
</comment>